<dbReference type="CDD" id="cd00198">
    <property type="entry name" value="vWFA"/>
    <property type="match status" value="1"/>
</dbReference>
<organism evidence="5 6">
    <name type="scientific">Tessaracoccus flavescens</name>
    <dbReference type="NCBI Taxonomy" id="399497"/>
    <lineage>
        <taxon>Bacteria</taxon>
        <taxon>Bacillati</taxon>
        <taxon>Actinomycetota</taxon>
        <taxon>Actinomycetes</taxon>
        <taxon>Propionibacteriales</taxon>
        <taxon>Propionibacteriaceae</taxon>
        <taxon>Tessaracoccus</taxon>
    </lineage>
</organism>
<feature type="domain" description="VWFA" evidence="4">
    <location>
        <begin position="53"/>
        <end position="291"/>
    </location>
</feature>
<protein>
    <recommendedName>
        <fullName evidence="4">VWFA domain-containing protein</fullName>
    </recommendedName>
</protein>
<keyword evidence="2" id="KW-0812">Transmembrane</keyword>
<feature type="chain" id="PRO_5012478943" description="VWFA domain-containing protein" evidence="3">
    <location>
        <begin position="32"/>
        <end position="908"/>
    </location>
</feature>
<dbReference type="STRING" id="399497.BW733_08540"/>
<keyword evidence="2" id="KW-1133">Transmembrane helix</keyword>
<dbReference type="Pfam" id="PF13519">
    <property type="entry name" value="VWA_2"/>
    <property type="match status" value="1"/>
</dbReference>
<sequence>MAMRGWKAALGAAVAGVVAGLSGFIAPTAEAQDPDLAPVERFASCVNGGGQGNVLMLFDTSGSLYNTDRDGGRVKAAKATVDRLAESLTAVQGAQVDLAVAGFGTSYSRTLDWTPLNPETTGTINADLARYASKIDGVDTDYWSAMDGARKEFSSRNQEQTTPCNLLMWFSDGEFALNQRANDAEVQKWGGLKPWVPENQLRTEADVTAAVEAGRNDLCRPGGLADQLRSLDIITIGIGLAVDAPPESFDLMKGVSTGEGTACGELTEPKPGEFIMATDVDDLIYNFVTALEPDGNGDETPTCVDAECPEGTRTFVLDGSIGAVNATAKAPLDGTRIYLKTRTGESIELTQGNGDQDLGGSKLTWEWVTPRVLTFDLTRESQENWAGPWGIVFVAEEQSEELAKSSITLKGDISPTLVNRDELDLRVGEDPVDLRLGAVDRNGERIDPETLSPETTLSVKLISGGETTDLASGLAKADIEQPVQLDLDGINPGIAELVLTLDVTTQSWQQGTETIPGTRLEPRHASIPLTIAPPADFPSIPDRISFGHTEKEDPVTVKVPLDGEGCAWLAGETRFTGYPDGLDGATLTSPATGQDNCASGDLELTLDPGGLGNGSFTGTTQVMLAAKDSTAEPVAAELAFDLSQSRPASQPILWTTLIGVTLLGIAIPVGILYLVKFLTAKIPGNAVLAGSTSGPVDDAHSFTDNGVPLSVANLQVAHLTTNRREVNVAGKTLKAKMGAAITEPGYVVVETPGASAGGKTSLQSVGGNAKLPLAVQGNWMVALDPQRPVSGPVEVTVFTAPGAPGFAELLEDVRANLRTAVAKLREGMPPESSGPGNDPWSTPQASGASAPDPWANPGGNRQAPPARPANPQQPPSGPPSGQFQNPPQNDPWANPPGGQRPSSGPSSW</sequence>
<dbReference type="KEGG" id="tfa:BW733_08540"/>
<feature type="compositionally biased region" description="Low complexity" evidence="1">
    <location>
        <begin position="895"/>
        <end position="908"/>
    </location>
</feature>
<evidence type="ECO:0000259" key="4">
    <source>
        <dbReference type="PROSITE" id="PS50234"/>
    </source>
</evidence>
<dbReference type="EMBL" id="CP019607">
    <property type="protein sequence ID" value="AQP50870.1"/>
    <property type="molecule type" value="Genomic_DNA"/>
</dbReference>
<evidence type="ECO:0000256" key="2">
    <source>
        <dbReference type="SAM" id="Phobius"/>
    </source>
</evidence>
<dbReference type="InterPro" id="IPR036465">
    <property type="entry name" value="vWFA_dom_sf"/>
</dbReference>
<keyword evidence="6" id="KW-1185">Reference proteome</keyword>
<feature type="region of interest" description="Disordered" evidence="1">
    <location>
        <begin position="826"/>
        <end position="908"/>
    </location>
</feature>
<keyword evidence="3" id="KW-0732">Signal</keyword>
<name>A0A1Q2CXR2_9ACTN</name>
<feature type="signal peptide" evidence="3">
    <location>
        <begin position="1"/>
        <end position="31"/>
    </location>
</feature>
<proteinExistence type="predicted"/>
<dbReference type="InterPro" id="IPR002035">
    <property type="entry name" value="VWF_A"/>
</dbReference>
<evidence type="ECO:0000313" key="6">
    <source>
        <dbReference type="Proteomes" id="UP000188235"/>
    </source>
</evidence>
<feature type="compositionally biased region" description="Pro residues" evidence="1">
    <location>
        <begin position="865"/>
        <end position="878"/>
    </location>
</feature>
<reference evidence="5 6" key="1">
    <citation type="journal article" date="2008" name="Int. J. Syst. Evol. Microbiol.">
        <title>Tessaracoccus flavescens sp. nov., isolated from marine sediment.</title>
        <authorList>
            <person name="Lee D.W."/>
            <person name="Lee S.D."/>
        </authorList>
    </citation>
    <scope>NUCLEOTIDE SEQUENCE [LARGE SCALE GENOMIC DNA]</scope>
    <source>
        <strain evidence="5 6">SST-39T</strain>
    </source>
</reference>
<dbReference type="AlphaFoldDB" id="A0A1Q2CXR2"/>
<gene>
    <name evidence="5" type="ORF">BW733_08540</name>
</gene>
<dbReference type="PROSITE" id="PS50234">
    <property type="entry name" value="VWFA"/>
    <property type="match status" value="1"/>
</dbReference>
<evidence type="ECO:0000313" key="5">
    <source>
        <dbReference type="EMBL" id="AQP50870.1"/>
    </source>
</evidence>
<feature type="transmembrane region" description="Helical" evidence="2">
    <location>
        <begin position="652"/>
        <end position="675"/>
    </location>
</feature>
<dbReference type="SUPFAM" id="SSF53300">
    <property type="entry name" value="vWA-like"/>
    <property type="match status" value="1"/>
</dbReference>
<evidence type="ECO:0000256" key="1">
    <source>
        <dbReference type="SAM" id="MobiDB-lite"/>
    </source>
</evidence>
<evidence type="ECO:0000256" key="3">
    <source>
        <dbReference type="SAM" id="SignalP"/>
    </source>
</evidence>
<keyword evidence="2" id="KW-0472">Membrane</keyword>
<dbReference type="Gene3D" id="3.40.50.410">
    <property type="entry name" value="von Willebrand factor, type A domain"/>
    <property type="match status" value="1"/>
</dbReference>
<dbReference type="Proteomes" id="UP000188235">
    <property type="component" value="Chromosome"/>
</dbReference>
<accession>A0A1Q2CXR2</accession>